<evidence type="ECO:0000313" key="5">
    <source>
        <dbReference type="Proteomes" id="UP001595616"/>
    </source>
</evidence>
<evidence type="ECO:0000256" key="1">
    <source>
        <dbReference type="ARBA" id="ARBA00005947"/>
    </source>
</evidence>
<dbReference type="Pfam" id="PF00850">
    <property type="entry name" value="Hist_deacetyl"/>
    <property type="match status" value="1"/>
</dbReference>
<gene>
    <name evidence="4" type="ORF">ACFOOI_20235</name>
</gene>
<comment type="caution">
    <text evidence="4">The sequence shown here is derived from an EMBL/GenBank/DDBJ whole genome shotgun (WGS) entry which is preliminary data.</text>
</comment>
<dbReference type="RefSeq" id="WP_379839910.1">
    <property type="nucleotide sequence ID" value="NZ_JBHRYQ010000001.1"/>
</dbReference>
<protein>
    <submittedName>
        <fullName evidence="4">Histone deacetylase</fullName>
    </submittedName>
</protein>
<evidence type="ECO:0000259" key="3">
    <source>
        <dbReference type="Pfam" id="PF00850"/>
    </source>
</evidence>
<dbReference type="CDD" id="cd09993">
    <property type="entry name" value="HDAC_classIV"/>
    <property type="match status" value="1"/>
</dbReference>
<evidence type="ECO:0000256" key="2">
    <source>
        <dbReference type="ARBA" id="ARBA00022801"/>
    </source>
</evidence>
<comment type="similarity">
    <text evidence="1">Belongs to the histone deacetylase family.</text>
</comment>
<dbReference type="InterPro" id="IPR044150">
    <property type="entry name" value="HDAC_classIV"/>
</dbReference>
<dbReference type="Gene3D" id="3.40.800.20">
    <property type="entry name" value="Histone deacetylase domain"/>
    <property type="match status" value="1"/>
</dbReference>
<dbReference type="Proteomes" id="UP001595616">
    <property type="component" value="Unassembled WGS sequence"/>
</dbReference>
<dbReference type="SUPFAM" id="SSF52768">
    <property type="entry name" value="Arginase/deacetylase"/>
    <property type="match status" value="1"/>
</dbReference>
<sequence>MIKIAYHPIYKQPLPEGHRFPMIKYELIPEQLIYEGTFEQENFFVPNICDEADIRRVHTEDYIKSVFELTLSPKAQRKIGFPLNEALVKRERMIAQGTYDCSLFALKYGVAFNVAGGTHHAYADAGEGFCIFNDVAIAAAKLLFEKIIKKVLVLDLDVHQGNGTAKIFELTTEVFTFSMHGKDNYPLHKEASDLDIELETHCDDHTYLEILKENLPKLLIDQKPDIVYFVSGVDILKTDKLGKLAMSQQGCKERDRFVFETLKKERIPVVVVMGGGYSPRIADIVDAHCNTFRMAASVYS</sequence>
<keyword evidence="2" id="KW-0378">Hydrolase</keyword>
<dbReference type="InterPro" id="IPR023696">
    <property type="entry name" value="Ureohydrolase_dom_sf"/>
</dbReference>
<dbReference type="EMBL" id="JBHRYQ010000001">
    <property type="protein sequence ID" value="MFC3813004.1"/>
    <property type="molecule type" value="Genomic_DNA"/>
</dbReference>
<proteinExistence type="inferred from homology"/>
<keyword evidence="5" id="KW-1185">Reference proteome</keyword>
<dbReference type="InterPro" id="IPR000286">
    <property type="entry name" value="HDACs"/>
</dbReference>
<feature type="domain" description="Histone deacetylase" evidence="3">
    <location>
        <begin position="20"/>
        <end position="289"/>
    </location>
</feature>
<accession>A0ABV7Z2J9</accession>
<dbReference type="InterPro" id="IPR023801">
    <property type="entry name" value="His_deacetylse_dom"/>
</dbReference>
<reference evidence="5" key="1">
    <citation type="journal article" date="2019" name="Int. J. Syst. Evol. Microbiol.">
        <title>The Global Catalogue of Microorganisms (GCM) 10K type strain sequencing project: providing services to taxonomists for standard genome sequencing and annotation.</title>
        <authorList>
            <consortium name="The Broad Institute Genomics Platform"/>
            <consortium name="The Broad Institute Genome Sequencing Center for Infectious Disease"/>
            <person name="Wu L."/>
            <person name="Ma J."/>
        </authorList>
    </citation>
    <scope>NUCLEOTIDE SEQUENCE [LARGE SCALE GENOMIC DNA]</scope>
    <source>
        <strain evidence="5">CECT 7956</strain>
    </source>
</reference>
<dbReference type="InterPro" id="IPR037138">
    <property type="entry name" value="His_deacetylse_dom_sf"/>
</dbReference>
<dbReference type="PANTHER" id="PTHR10625:SF19">
    <property type="entry name" value="HISTONE DEACETYLASE 12"/>
    <property type="match status" value="1"/>
</dbReference>
<dbReference type="PRINTS" id="PR01270">
    <property type="entry name" value="HDASUPER"/>
</dbReference>
<name>A0ABV7Z2J9_9BACT</name>
<organism evidence="4 5">
    <name type="scientific">Lacihabitans lacunae</name>
    <dbReference type="NCBI Taxonomy" id="1028214"/>
    <lineage>
        <taxon>Bacteria</taxon>
        <taxon>Pseudomonadati</taxon>
        <taxon>Bacteroidota</taxon>
        <taxon>Cytophagia</taxon>
        <taxon>Cytophagales</taxon>
        <taxon>Leadbetterellaceae</taxon>
        <taxon>Lacihabitans</taxon>
    </lineage>
</organism>
<evidence type="ECO:0000313" key="4">
    <source>
        <dbReference type="EMBL" id="MFC3813004.1"/>
    </source>
</evidence>
<dbReference type="PANTHER" id="PTHR10625">
    <property type="entry name" value="HISTONE DEACETYLASE HDAC1-RELATED"/>
    <property type="match status" value="1"/>
</dbReference>